<comment type="caution">
    <text evidence="2">The sequence shown here is derived from an EMBL/GenBank/DDBJ whole genome shotgun (WGS) entry which is preliminary data.</text>
</comment>
<evidence type="ECO:0000256" key="1">
    <source>
        <dbReference type="SAM" id="MobiDB-lite"/>
    </source>
</evidence>
<accession>A0AAD5VVE3</accession>
<dbReference type="Proteomes" id="UP001213000">
    <property type="component" value="Unassembled WGS sequence"/>
</dbReference>
<sequence>MSTNIMALVTGNRPPRTQNQAIPEDDCPGYEAAVTRRASRALPPSPTCRTAYATVPSILSSSAHHRRCAQQSRCFDPVQQFECHQYGLSLSALTTIPAHAMASRPLPLVVSRSSSVNSSALLSRSTSRHTSGRSEANFKRFVYTYNMLAAQTPMQFYISVEPFDGKPAAGQYQFRLSMRVNGIERPLGDPVTRIMSVDPRRLEFAVFVFPGKNAKQVLPINSLWSLRVWLRVEGVDHQLFRVDELLVGKDLDFNAIGDASFARQAALAHDHQVYRGYVGKALITFTVRWHRIRDQLYKYSMEYDGGGVGDVLFSDFRMRVDNDPRAVTFLIYTIPVQSMPPGATHRLRVWARSLVPLTNDPAISQPLPFNDSFIYQRIYKTDEFKVGGRLEFNALGNKLVMAFPHTGGPETINMARSPIKPQEKEKEKERGKEKERDRDREKEKIAMSSTSQASHAYSHQTHALPPGAQYPAHMLGPQTTHMNSALGHYQPQLPSLYPNTHPNPIQPLRAGDARERARSPPQVQKSRGKIEIV</sequence>
<gene>
    <name evidence="2" type="ORF">NP233_g5500</name>
</gene>
<dbReference type="EMBL" id="JANIEX010000325">
    <property type="protein sequence ID" value="KAJ3568761.1"/>
    <property type="molecule type" value="Genomic_DNA"/>
</dbReference>
<keyword evidence="3" id="KW-1185">Reference proteome</keyword>
<reference evidence="2" key="1">
    <citation type="submission" date="2022-07" db="EMBL/GenBank/DDBJ databases">
        <title>Genome Sequence of Leucocoprinus birnbaumii.</title>
        <authorList>
            <person name="Buettner E."/>
        </authorList>
    </citation>
    <scope>NUCLEOTIDE SEQUENCE</scope>
    <source>
        <strain evidence="2">VT141</strain>
    </source>
</reference>
<protein>
    <submittedName>
        <fullName evidence="2">Uncharacterized protein</fullName>
    </submittedName>
</protein>
<feature type="compositionally biased region" description="Polar residues" evidence="1">
    <location>
        <begin position="447"/>
        <end position="461"/>
    </location>
</feature>
<feature type="region of interest" description="Disordered" evidence="1">
    <location>
        <begin position="408"/>
        <end position="533"/>
    </location>
</feature>
<dbReference type="AlphaFoldDB" id="A0AAD5VVE3"/>
<organism evidence="2 3">
    <name type="scientific">Leucocoprinus birnbaumii</name>
    <dbReference type="NCBI Taxonomy" id="56174"/>
    <lineage>
        <taxon>Eukaryota</taxon>
        <taxon>Fungi</taxon>
        <taxon>Dikarya</taxon>
        <taxon>Basidiomycota</taxon>
        <taxon>Agaricomycotina</taxon>
        <taxon>Agaricomycetes</taxon>
        <taxon>Agaricomycetidae</taxon>
        <taxon>Agaricales</taxon>
        <taxon>Agaricineae</taxon>
        <taxon>Agaricaceae</taxon>
        <taxon>Leucocoprinus</taxon>
    </lineage>
</organism>
<evidence type="ECO:0000313" key="2">
    <source>
        <dbReference type="EMBL" id="KAJ3568761.1"/>
    </source>
</evidence>
<feature type="compositionally biased region" description="Basic and acidic residues" evidence="1">
    <location>
        <begin position="421"/>
        <end position="445"/>
    </location>
</feature>
<proteinExistence type="predicted"/>
<name>A0AAD5VVE3_9AGAR</name>
<evidence type="ECO:0000313" key="3">
    <source>
        <dbReference type="Proteomes" id="UP001213000"/>
    </source>
</evidence>